<evidence type="ECO:0000313" key="2">
    <source>
        <dbReference type="EMBL" id="SIS32687.1"/>
    </source>
</evidence>
<evidence type="ECO:0000313" key="4">
    <source>
        <dbReference type="Proteomes" id="UP000279541"/>
    </source>
</evidence>
<gene>
    <name evidence="1" type="ORF">EG359_14115</name>
    <name evidence="2" type="ORF">SAMN05421768_10311</name>
</gene>
<evidence type="ECO:0000313" key="1">
    <source>
        <dbReference type="EMBL" id="AZB00676.1"/>
    </source>
</evidence>
<keyword evidence="4" id="KW-1185">Reference proteome</keyword>
<proteinExistence type="predicted"/>
<dbReference type="AlphaFoldDB" id="A0A1N7I6J3"/>
<reference evidence="1 4" key="2">
    <citation type="submission" date="2018-11" db="EMBL/GenBank/DDBJ databases">
        <title>Proposal to divide the Flavobacteriaceae and reorganize its genera based on Amino Acid Identity values calculated from whole genome sequences.</title>
        <authorList>
            <person name="Nicholson A.C."/>
            <person name="Gulvik C.A."/>
            <person name="Whitney A.M."/>
            <person name="Humrighouse B.W."/>
            <person name="Bell M."/>
            <person name="Holmes B."/>
            <person name="Steigerwalt A.G."/>
            <person name="Villarma A."/>
            <person name="Sheth M."/>
            <person name="Batra D."/>
            <person name="Pryor J."/>
            <person name="Bernardet J.-F."/>
            <person name="Hugo C."/>
            <person name="Kampfer P."/>
            <person name="Newman J."/>
            <person name="McQuiston J.R."/>
        </authorList>
    </citation>
    <scope>NUCLEOTIDE SEQUENCE [LARGE SCALE GENOMIC DNA]</scope>
    <source>
        <strain evidence="1 4">DSM 16927</strain>
    </source>
</reference>
<dbReference type="EMBL" id="FTNZ01000003">
    <property type="protein sequence ID" value="SIS32687.1"/>
    <property type="molecule type" value="Genomic_DNA"/>
</dbReference>
<dbReference type="EMBL" id="CP033926">
    <property type="protein sequence ID" value="AZB00676.1"/>
    <property type="molecule type" value="Genomic_DNA"/>
</dbReference>
<dbReference type="Proteomes" id="UP000279541">
    <property type="component" value="Chromosome"/>
</dbReference>
<sequence length="73" mass="8413">MKNVLIYASMLGPILPLAQEKDSTHTRSIEEVVVINSYIKKDREYSNKMHLKAIENPQPFSSIDNQYLGDLYL</sequence>
<dbReference type="STRING" id="112234.SAMN05421768_10311"/>
<organism evidence="2 3">
    <name type="scientific">Chryseobacterium joostei</name>
    <dbReference type="NCBI Taxonomy" id="112234"/>
    <lineage>
        <taxon>Bacteria</taxon>
        <taxon>Pseudomonadati</taxon>
        <taxon>Bacteroidota</taxon>
        <taxon>Flavobacteriia</taxon>
        <taxon>Flavobacteriales</taxon>
        <taxon>Weeksellaceae</taxon>
        <taxon>Chryseobacterium group</taxon>
        <taxon>Chryseobacterium</taxon>
    </lineage>
</organism>
<dbReference type="KEGG" id="cjt:EG359_14115"/>
<accession>A0A1N7I6J3</accession>
<name>A0A1N7I6J3_9FLAO</name>
<reference evidence="2 3" key="1">
    <citation type="submission" date="2017-01" db="EMBL/GenBank/DDBJ databases">
        <authorList>
            <person name="Mah S.A."/>
            <person name="Swanson W.J."/>
            <person name="Moy G.W."/>
            <person name="Vacquier V.D."/>
        </authorList>
    </citation>
    <scope>NUCLEOTIDE SEQUENCE [LARGE SCALE GENOMIC DNA]</scope>
    <source>
        <strain evidence="2 3">DSM 16927</strain>
    </source>
</reference>
<dbReference type="RefSeq" id="WP_076352780.1">
    <property type="nucleotide sequence ID" value="NZ_CP033926.1"/>
</dbReference>
<protein>
    <submittedName>
        <fullName evidence="2">Iron complex outermembrane recepter protein</fullName>
    </submittedName>
</protein>
<dbReference type="Proteomes" id="UP000186106">
    <property type="component" value="Unassembled WGS sequence"/>
</dbReference>
<evidence type="ECO:0000313" key="3">
    <source>
        <dbReference type="Proteomes" id="UP000186106"/>
    </source>
</evidence>